<evidence type="ECO:0008006" key="4">
    <source>
        <dbReference type="Google" id="ProtNLM"/>
    </source>
</evidence>
<dbReference type="EMBL" id="JAATJN010000001">
    <property type="protein sequence ID" value="NJC58169.1"/>
    <property type="molecule type" value="Genomic_DNA"/>
</dbReference>
<feature type="transmembrane region" description="Helical" evidence="1">
    <location>
        <begin position="66"/>
        <end position="83"/>
    </location>
</feature>
<feature type="transmembrane region" description="Helical" evidence="1">
    <location>
        <begin position="32"/>
        <end position="54"/>
    </location>
</feature>
<gene>
    <name evidence="2" type="ORF">BKA07_003204</name>
</gene>
<comment type="caution">
    <text evidence="2">The sequence shown here is derived from an EMBL/GenBank/DDBJ whole genome shotgun (WGS) entry which is preliminary data.</text>
</comment>
<dbReference type="AlphaFoldDB" id="A0A846RWL0"/>
<feature type="transmembrane region" description="Helical" evidence="1">
    <location>
        <begin position="7"/>
        <end position="26"/>
    </location>
</feature>
<evidence type="ECO:0000313" key="3">
    <source>
        <dbReference type="Proteomes" id="UP000576792"/>
    </source>
</evidence>
<keyword evidence="3" id="KW-1185">Reference proteome</keyword>
<dbReference type="RefSeq" id="WP_245161981.1">
    <property type="nucleotide sequence ID" value="NZ_JAATJN010000001.1"/>
</dbReference>
<keyword evidence="1" id="KW-0472">Membrane</keyword>
<name>A0A846RWL0_9MICO</name>
<proteinExistence type="predicted"/>
<feature type="transmembrane region" description="Helical" evidence="1">
    <location>
        <begin position="155"/>
        <end position="173"/>
    </location>
</feature>
<dbReference type="Proteomes" id="UP000576792">
    <property type="component" value="Unassembled WGS sequence"/>
</dbReference>
<protein>
    <recommendedName>
        <fullName evidence="4">Integral membrane protein</fullName>
    </recommendedName>
</protein>
<keyword evidence="1" id="KW-0812">Transmembrane</keyword>
<evidence type="ECO:0000256" key="1">
    <source>
        <dbReference type="SAM" id="Phobius"/>
    </source>
</evidence>
<accession>A0A846RWL0</accession>
<reference evidence="2 3" key="1">
    <citation type="submission" date="2020-03" db="EMBL/GenBank/DDBJ databases">
        <title>Sequencing the genomes of 1000 actinobacteria strains.</title>
        <authorList>
            <person name="Klenk H.-P."/>
        </authorList>
    </citation>
    <scope>NUCLEOTIDE SEQUENCE [LARGE SCALE GENOMIC DNA]</scope>
    <source>
        <strain evidence="2 3">DSM 18964</strain>
    </source>
</reference>
<evidence type="ECO:0000313" key="2">
    <source>
        <dbReference type="EMBL" id="NJC58169.1"/>
    </source>
</evidence>
<organism evidence="2 3">
    <name type="scientific">Brevibacterium marinum</name>
    <dbReference type="NCBI Taxonomy" id="418643"/>
    <lineage>
        <taxon>Bacteria</taxon>
        <taxon>Bacillati</taxon>
        <taxon>Actinomycetota</taxon>
        <taxon>Actinomycetes</taxon>
        <taxon>Micrococcales</taxon>
        <taxon>Brevibacteriaceae</taxon>
        <taxon>Brevibacterium</taxon>
    </lineage>
</organism>
<keyword evidence="1" id="KW-1133">Transmembrane helix</keyword>
<sequence>MEILREILVALHLIGMAIIVGGYFSLIRTPKVAPGMLHGSYLQLITGLLLLAIAELGDGEVNHMKMGIKLVIAILVTIFAFLGNKKQKAFAASTAGGAVGDGGVAARAAGDGGVAARAVGDGGVAARAAGDGGVAARAVGDGGVATKVKSPSATMAHLVFAGAIINVLVAVFVH</sequence>